<comment type="caution">
    <text evidence="1">The sequence shown here is derived from an EMBL/GenBank/DDBJ whole genome shotgun (WGS) entry which is preliminary data.</text>
</comment>
<proteinExistence type="predicted"/>
<dbReference type="CDD" id="cd02440">
    <property type="entry name" value="AdoMet_MTases"/>
    <property type="match status" value="1"/>
</dbReference>
<accession>A0ABU4VE92</accession>
<sequence length="279" mass="30748">MSQPAAPAPTVSPDEVRRAVDDVRLWYHTIELPHGVASPGWFDLRPILDRMPWPDVRGKRCLDVGTWDGHLAFEMERRGASEVVAIDIPDHSMWDIPIRGRKAVSGTLDAMVGEKASGFQTAHRLLGSAVDRRTISVYDLDPAELGTFDVVVCGSLLLHLRDPVRALEAIRSVTAGVLLNTDLMRVGTTLLHPRTPVTRLDGDPNLVQWWHSNAAAHRKMLETAGFDVVRSVRPYAIPYGDGHPPDRGLRDRVNATIRRALLGNDGVPHTAFLARPAAL</sequence>
<reference evidence="1 2" key="1">
    <citation type="submission" date="2023-11" db="EMBL/GenBank/DDBJ databases">
        <authorList>
            <person name="Xu M."/>
            <person name="Jiang T."/>
        </authorList>
    </citation>
    <scope>NUCLEOTIDE SEQUENCE [LARGE SCALE GENOMIC DNA]</scope>
    <source>
        <strain evidence="1 2">SD</strain>
    </source>
</reference>
<gene>
    <name evidence="1" type="ORF">SK069_00355</name>
</gene>
<dbReference type="GO" id="GO:0032259">
    <property type="term" value="P:methylation"/>
    <property type="evidence" value="ECO:0007669"/>
    <property type="project" value="UniProtKB-KW"/>
</dbReference>
<dbReference type="Gene3D" id="3.40.50.150">
    <property type="entry name" value="Vaccinia Virus protein VP39"/>
    <property type="match status" value="1"/>
</dbReference>
<keyword evidence="2" id="KW-1185">Reference proteome</keyword>
<dbReference type="SUPFAM" id="SSF53335">
    <property type="entry name" value="S-adenosyl-L-methionine-dependent methyltransferases"/>
    <property type="match status" value="1"/>
</dbReference>
<keyword evidence="1" id="KW-0489">Methyltransferase</keyword>
<dbReference type="InterPro" id="IPR029063">
    <property type="entry name" value="SAM-dependent_MTases_sf"/>
</dbReference>
<dbReference type="EMBL" id="JAXAVX010000001">
    <property type="protein sequence ID" value="MDX8150029.1"/>
    <property type="molecule type" value="Genomic_DNA"/>
</dbReference>
<evidence type="ECO:0000313" key="1">
    <source>
        <dbReference type="EMBL" id="MDX8150029.1"/>
    </source>
</evidence>
<organism evidence="1 2">
    <name type="scientific">Patulibacter brassicae</name>
    <dbReference type="NCBI Taxonomy" id="1705717"/>
    <lineage>
        <taxon>Bacteria</taxon>
        <taxon>Bacillati</taxon>
        <taxon>Actinomycetota</taxon>
        <taxon>Thermoleophilia</taxon>
        <taxon>Solirubrobacterales</taxon>
        <taxon>Patulibacteraceae</taxon>
        <taxon>Patulibacter</taxon>
    </lineage>
</organism>
<dbReference type="RefSeq" id="WP_319952182.1">
    <property type="nucleotide sequence ID" value="NZ_JAXAVX010000001.1"/>
</dbReference>
<name>A0ABU4VE92_9ACTN</name>
<evidence type="ECO:0000313" key="2">
    <source>
        <dbReference type="Proteomes" id="UP001277761"/>
    </source>
</evidence>
<dbReference type="Pfam" id="PF13489">
    <property type="entry name" value="Methyltransf_23"/>
    <property type="match status" value="1"/>
</dbReference>
<keyword evidence="1" id="KW-0808">Transferase</keyword>
<dbReference type="GO" id="GO:0008168">
    <property type="term" value="F:methyltransferase activity"/>
    <property type="evidence" value="ECO:0007669"/>
    <property type="project" value="UniProtKB-KW"/>
</dbReference>
<dbReference type="Proteomes" id="UP001277761">
    <property type="component" value="Unassembled WGS sequence"/>
</dbReference>
<protein>
    <submittedName>
        <fullName evidence="1">Methyltransferase domain-containing protein</fullName>
    </submittedName>
</protein>